<proteinExistence type="predicted"/>
<dbReference type="Proteomes" id="UP000051574">
    <property type="component" value="Unassembled WGS sequence"/>
</dbReference>
<keyword evidence="4" id="KW-1185">Reference proteome</keyword>
<dbReference type="AlphaFoldDB" id="A0A0T6BB42"/>
<protein>
    <recommendedName>
        <fullName evidence="2">Alpha-macroglobulin-like TED domain-containing protein</fullName>
    </recommendedName>
</protein>
<dbReference type="GO" id="GO:0005615">
    <property type="term" value="C:extracellular space"/>
    <property type="evidence" value="ECO:0007669"/>
    <property type="project" value="InterPro"/>
</dbReference>
<comment type="caution">
    <text evidence="3">The sequence shown here is derived from an EMBL/GenBank/DDBJ whole genome shotgun (WGS) entry which is preliminary data.</text>
</comment>
<feature type="domain" description="Alpha-macroglobulin-like TED" evidence="2">
    <location>
        <begin position="103"/>
        <end position="369"/>
    </location>
</feature>
<sequence>MCLGAEDSYTYKYRIKATRLGSLNITVSGFVDPSYSEDCAPKSVIRRRDVVQKSLLVEPEGYPSSLTKSILLCANDSSGVDNIEWDINLPENVVPNSVNGKVMVNSDILGPMFQNLEDILVVPVGCGEQTMATLTPNLYVLQYLQANNILTDEIKERITTNLEIGYQRMLTYVHNDGSFSAFGKHDRDGSMFLTAFVVRSFRQMKNHIFIDDTVIDRAVEWMKSHQLENGCFDPMRHVFHEMGLASSRNQTTALTSYVLISLLETNTGVDKHVLTKIETCILNDSTMDKYTLAISSYALGLLGRSRKARTRLDMLMKQSQSNQGQLWWKQSENSLPANVETSSYVLISLLRQDSISNLGTANAIVRWLQT</sequence>
<dbReference type="SUPFAM" id="SSF48239">
    <property type="entry name" value="Terpenoid cyclases/Protein prenyltransferases"/>
    <property type="match status" value="1"/>
</dbReference>
<organism evidence="3 4">
    <name type="scientific">Oryctes borbonicus</name>
    <dbReference type="NCBI Taxonomy" id="1629725"/>
    <lineage>
        <taxon>Eukaryota</taxon>
        <taxon>Metazoa</taxon>
        <taxon>Ecdysozoa</taxon>
        <taxon>Arthropoda</taxon>
        <taxon>Hexapoda</taxon>
        <taxon>Insecta</taxon>
        <taxon>Pterygota</taxon>
        <taxon>Neoptera</taxon>
        <taxon>Endopterygota</taxon>
        <taxon>Coleoptera</taxon>
        <taxon>Polyphaga</taxon>
        <taxon>Scarabaeiformia</taxon>
        <taxon>Scarabaeidae</taxon>
        <taxon>Dynastinae</taxon>
        <taxon>Oryctes</taxon>
    </lineage>
</organism>
<dbReference type="PANTHER" id="PTHR11412:SF171">
    <property type="entry name" value="PREGNANCY ZONE PROTEIN-LIKE PROTEIN"/>
    <property type="match status" value="1"/>
</dbReference>
<dbReference type="PROSITE" id="PS00477">
    <property type="entry name" value="ALPHA_2_MACROGLOBULIN"/>
    <property type="match status" value="1"/>
</dbReference>
<accession>A0A0T6BB42</accession>
<dbReference type="SMART" id="SM01419">
    <property type="entry name" value="Thiol-ester_cl"/>
    <property type="match status" value="1"/>
</dbReference>
<name>A0A0T6BB42_9SCAR</name>
<dbReference type="InterPro" id="IPR011626">
    <property type="entry name" value="Alpha-macroglobulin_TED"/>
</dbReference>
<dbReference type="OrthoDB" id="9998011at2759"/>
<dbReference type="EMBL" id="LJIG01002393">
    <property type="protein sequence ID" value="KRT84547.1"/>
    <property type="molecule type" value="Genomic_DNA"/>
</dbReference>
<evidence type="ECO:0000256" key="1">
    <source>
        <dbReference type="ARBA" id="ARBA00023157"/>
    </source>
</evidence>
<dbReference type="Gene3D" id="1.50.10.20">
    <property type="match status" value="1"/>
</dbReference>
<feature type="non-terminal residue" evidence="3">
    <location>
        <position position="370"/>
    </location>
</feature>
<gene>
    <name evidence="3" type="ORF">AMK59_2487</name>
</gene>
<reference evidence="3 4" key="1">
    <citation type="submission" date="2015-09" db="EMBL/GenBank/DDBJ databases">
        <title>Draft genome of the scarab beetle Oryctes borbonicus.</title>
        <authorList>
            <person name="Meyer J.M."/>
            <person name="Markov G.V."/>
            <person name="Baskaran P."/>
            <person name="Herrmann M."/>
            <person name="Sommer R.J."/>
            <person name="Roedelsperger C."/>
        </authorList>
    </citation>
    <scope>NUCLEOTIDE SEQUENCE [LARGE SCALE GENOMIC DNA]</scope>
    <source>
        <strain evidence="3">OB123</strain>
        <tissue evidence="3">Whole animal</tissue>
    </source>
</reference>
<dbReference type="PANTHER" id="PTHR11412">
    <property type="entry name" value="MACROGLOBULIN / COMPLEMENT"/>
    <property type="match status" value="1"/>
</dbReference>
<evidence type="ECO:0000313" key="3">
    <source>
        <dbReference type="EMBL" id="KRT84547.1"/>
    </source>
</evidence>
<dbReference type="InterPro" id="IPR008930">
    <property type="entry name" value="Terpenoid_cyclase/PrenylTrfase"/>
</dbReference>
<dbReference type="InterPro" id="IPR047565">
    <property type="entry name" value="Alpha-macroglob_thiol-ester_cl"/>
</dbReference>
<evidence type="ECO:0000259" key="2">
    <source>
        <dbReference type="Pfam" id="PF07678"/>
    </source>
</evidence>
<dbReference type="InterPro" id="IPR050473">
    <property type="entry name" value="A2M/Complement_sys"/>
</dbReference>
<dbReference type="InterPro" id="IPR019742">
    <property type="entry name" value="MacrogloblnA2_CS"/>
</dbReference>
<dbReference type="Pfam" id="PF07678">
    <property type="entry name" value="TED_complement"/>
    <property type="match status" value="1"/>
</dbReference>
<evidence type="ECO:0000313" key="4">
    <source>
        <dbReference type="Proteomes" id="UP000051574"/>
    </source>
</evidence>
<keyword evidence="1" id="KW-1015">Disulfide bond</keyword>